<dbReference type="AlphaFoldDB" id="A0A0G4F1V9"/>
<evidence type="ECO:0000256" key="8">
    <source>
        <dbReference type="ARBA" id="ARBA00023242"/>
    </source>
</evidence>
<evidence type="ECO:0000256" key="1">
    <source>
        <dbReference type="ARBA" id="ARBA00004123"/>
    </source>
</evidence>
<proteinExistence type="inferred from homology"/>
<dbReference type="InterPro" id="IPR036236">
    <property type="entry name" value="Znf_C2H2_sf"/>
</dbReference>
<dbReference type="SUPFAM" id="SSF57667">
    <property type="entry name" value="beta-beta-alpha zinc fingers"/>
    <property type="match status" value="1"/>
</dbReference>
<dbReference type="Pfam" id="PF12171">
    <property type="entry name" value="zf-C2H2_jaz"/>
    <property type="match status" value="1"/>
</dbReference>
<sequence>MARGRRQKKATRGTANPVKRNHDLKRRKKDMDQIHEEMKNPPKLVVDEDLPGRGMHYCIPCARYFESREVLEGHAKTKTHKKRLKESLQDPYTQRDAEEAAEMTHERPRKSGVAAGAAAANVGTAVPVGGPVPQQNASVQMHSSAVGIEMTDD</sequence>
<dbReference type="GO" id="GO:0005634">
    <property type="term" value="C:nucleus"/>
    <property type="evidence" value="ECO:0007669"/>
    <property type="project" value="UniProtKB-SubCell"/>
</dbReference>
<dbReference type="InterPro" id="IPR051879">
    <property type="entry name" value="C2H2-ZF_Maturation_Protein"/>
</dbReference>
<dbReference type="GO" id="GO:0043021">
    <property type="term" value="F:ribonucleoprotein complex binding"/>
    <property type="evidence" value="ECO:0007669"/>
    <property type="project" value="UniProtKB-ARBA"/>
</dbReference>
<evidence type="ECO:0000256" key="7">
    <source>
        <dbReference type="ARBA" id="ARBA00022833"/>
    </source>
</evidence>
<organism evidence="12">
    <name type="scientific">Chromera velia CCMP2878</name>
    <dbReference type="NCBI Taxonomy" id="1169474"/>
    <lineage>
        <taxon>Eukaryota</taxon>
        <taxon>Sar</taxon>
        <taxon>Alveolata</taxon>
        <taxon>Colpodellida</taxon>
        <taxon>Chromeraceae</taxon>
        <taxon>Chromera</taxon>
    </lineage>
</organism>
<feature type="compositionally biased region" description="Basic residues" evidence="10">
    <location>
        <begin position="1"/>
        <end position="11"/>
    </location>
</feature>
<evidence type="ECO:0000259" key="11">
    <source>
        <dbReference type="PROSITE" id="PS00028"/>
    </source>
</evidence>
<comment type="subcellular location">
    <subcellularLocation>
        <location evidence="2">Cytoplasm</location>
    </subcellularLocation>
    <subcellularLocation>
        <location evidence="1">Nucleus</location>
    </subcellularLocation>
</comment>
<feature type="region of interest" description="Disordered" evidence="10">
    <location>
        <begin position="75"/>
        <end position="153"/>
    </location>
</feature>
<dbReference type="GO" id="GO:0008270">
    <property type="term" value="F:zinc ion binding"/>
    <property type="evidence" value="ECO:0007669"/>
    <property type="project" value="UniProtKB-KW"/>
</dbReference>
<comment type="similarity">
    <text evidence="9">Belongs to the ZNF593/BUD20 C2H2-type zinc-finger protein family.</text>
</comment>
<dbReference type="PROSITE" id="PS00028">
    <property type="entry name" value="ZINC_FINGER_C2H2_1"/>
    <property type="match status" value="1"/>
</dbReference>
<dbReference type="PhylomeDB" id="A0A0G4F1V9"/>
<feature type="domain" description="C2H2-type" evidence="11">
    <location>
        <begin position="58"/>
        <end position="80"/>
    </location>
</feature>
<feature type="compositionally biased region" description="Basic and acidic residues" evidence="10">
    <location>
        <begin position="29"/>
        <end position="40"/>
    </location>
</feature>
<keyword evidence="8" id="KW-0539">Nucleus</keyword>
<evidence type="ECO:0000256" key="5">
    <source>
        <dbReference type="ARBA" id="ARBA00022723"/>
    </source>
</evidence>
<feature type="compositionally biased region" description="Basic and acidic residues" evidence="10">
    <location>
        <begin position="85"/>
        <end position="106"/>
    </location>
</feature>
<dbReference type="Gene3D" id="3.30.160.60">
    <property type="entry name" value="Classic Zinc Finger"/>
    <property type="match status" value="1"/>
</dbReference>
<evidence type="ECO:0000256" key="6">
    <source>
        <dbReference type="ARBA" id="ARBA00022771"/>
    </source>
</evidence>
<keyword evidence="7" id="KW-0862">Zinc</keyword>
<keyword evidence="4" id="KW-0690">Ribosome biogenesis</keyword>
<evidence type="ECO:0000256" key="2">
    <source>
        <dbReference type="ARBA" id="ARBA00004496"/>
    </source>
</evidence>
<dbReference type="PANTHER" id="PTHR46095">
    <property type="entry name" value="ZINC FINGER PROTEIN 593"/>
    <property type="match status" value="1"/>
</dbReference>
<protein>
    <recommendedName>
        <fullName evidence="11">C2H2-type domain-containing protein</fullName>
    </recommendedName>
</protein>
<reference evidence="12" key="1">
    <citation type="submission" date="2014-11" db="EMBL/GenBank/DDBJ databases">
        <authorList>
            <person name="Otto D Thomas"/>
            <person name="Naeem Raeece"/>
        </authorList>
    </citation>
    <scope>NUCLEOTIDE SEQUENCE</scope>
</reference>
<keyword evidence="5" id="KW-0479">Metal-binding</keyword>
<keyword evidence="3" id="KW-0963">Cytoplasm</keyword>
<dbReference type="FunFam" id="3.30.160.60:FF:000299">
    <property type="entry name" value="Zinc finger protein 593"/>
    <property type="match status" value="1"/>
</dbReference>
<keyword evidence="6" id="KW-0863">Zinc-finger</keyword>
<name>A0A0G4F1V9_9ALVE</name>
<dbReference type="VEuPathDB" id="CryptoDB:Cvel_14664"/>
<evidence type="ECO:0000256" key="9">
    <source>
        <dbReference type="ARBA" id="ARBA00038064"/>
    </source>
</evidence>
<dbReference type="GO" id="GO:0005737">
    <property type="term" value="C:cytoplasm"/>
    <property type="evidence" value="ECO:0007669"/>
    <property type="project" value="UniProtKB-SubCell"/>
</dbReference>
<evidence type="ECO:0000256" key="3">
    <source>
        <dbReference type="ARBA" id="ARBA00022490"/>
    </source>
</evidence>
<accession>A0A0G4F1V9</accession>
<gene>
    <name evidence="12" type="ORF">Cvel_14664</name>
</gene>
<dbReference type="PANTHER" id="PTHR46095:SF1">
    <property type="entry name" value="ZINC FINGER PROTEIN 593"/>
    <property type="match status" value="1"/>
</dbReference>
<feature type="compositionally biased region" description="Low complexity" evidence="10">
    <location>
        <begin position="112"/>
        <end position="137"/>
    </location>
</feature>
<evidence type="ECO:0000256" key="4">
    <source>
        <dbReference type="ARBA" id="ARBA00022517"/>
    </source>
</evidence>
<dbReference type="GO" id="GO:0042254">
    <property type="term" value="P:ribosome biogenesis"/>
    <property type="evidence" value="ECO:0007669"/>
    <property type="project" value="UniProtKB-KW"/>
</dbReference>
<dbReference type="InterPro" id="IPR013087">
    <property type="entry name" value="Znf_C2H2_type"/>
</dbReference>
<evidence type="ECO:0000313" key="12">
    <source>
        <dbReference type="EMBL" id="CEM05606.1"/>
    </source>
</evidence>
<dbReference type="InterPro" id="IPR022755">
    <property type="entry name" value="Znf_C2H2_jaz"/>
</dbReference>
<evidence type="ECO:0000256" key="10">
    <source>
        <dbReference type="SAM" id="MobiDB-lite"/>
    </source>
</evidence>
<feature type="region of interest" description="Disordered" evidence="10">
    <location>
        <begin position="1"/>
        <end position="50"/>
    </location>
</feature>
<dbReference type="EMBL" id="CDMZ01000057">
    <property type="protein sequence ID" value="CEM05606.1"/>
    <property type="molecule type" value="Genomic_DNA"/>
</dbReference>